<dbReference type="GO" id="GO:0016787">
    <property type="term" value="F:hydrolase activity"/>
    <property type="evidence" value="ECO:0007669"/>
    <property type="project" value="UniProtKB-KW"/>
</dbReference>
<dbReference type="InterPro" id="IPR050556">
    <property type="entry name" value="Type_II_TA_system_RNase"/>
</dbReference>
<evidence type="ECO:0000256" key="2">
    <source>
        <dbReference type="ARBA" id="ARBA00022649"/>
    </source>
</evidence>
<feature type="binding site" evidence="8">
    <location>
        <position position="7"/>
    </location>
    <ligand>
        <name>Mg(2+)</name>
        <dbReference type="ChEBI" id="CHEBI:18420"/>
    </ligand>
</feature>
<comment type="cofactor">
    <cofactor evidence="1 8">
        <name>Mg(2+)</name>
        <dbReference type="ChEBI" id="CHEBI:18420"/>
    </cofactor>
</comment>
<keyword evidence="6 8" id="KW-0460">Magnesium</keyword>
<proteinExistence type="inferred from homology"/>
<evidence type="ECO:0000313" key="13">
    <source>
        <dbReference type="Proteomes" id="UP000624159"/>
    </source>
</evidence>
<evidence type="ECO:0000256" key="1">
    <source>
        <dbReference type="ARBA" id="ARBA00001946"/>
    </source>
</evidence>
<comment type="similarity">
    <text evidence="7 8">Belongs to the PINc/VapC protein family.</text>
</comment>
<name>A0A3S5F274_SERRU</name>
<dbReference type="EC" id="3.1.-.-" evidence="8"/>
<dbReference type="EMBL" id="LR134493">
    <property type="protein sequence ID" value="VEI68809.1"/>
    <property type="molecule type" value="Genomic_DNA"/>
</dbReference>
<evidence type="ECO:0000256" key="7">
    <source>
        <dbReference type="ARBA" id="ARBA00038093"/>
    </source>
</evidence>
<feature type="domain" description="PIN" evidence="9">
    <location>
        <begin position="5"/>
        <end position="125"/>
    </location>
</feature>
<dbReference type="PANTHER" id="PTHR33653">
    <property type="entry name" value="RIBONUCLEASE VAPC2"/>
    <property type="match status" value="1"/>
</dbReference>
<dbReference type="Proteomes" id="UP000624159">
    <property type="component" value="Unassembled WGS sequence"/>
</dbReference>
<evidence type="ECO:0000259" key="9">
    <source>
        <dbReference type="Pfam" id="PF01850"/>
    </source>
</evidence>
<keyword evidence="13" id="KW-1185">Reference proteome</keyword>
<dbReference type="Proteomes" id="UP000281904">
    <property type="component" value="Chromosome"/>
</dbReference>
<organism evidence="11 12">
    <name type="scientific">Serratia rubidaea</name>
    <name type="common">Serratia marinorubra</name>
    <dbReference type="NCBI Taxonomy" id="61652"/>
    <lineage>
        <taxon>Bacteria</taxon>
        <taxon>Pseudomonadati</taxon>
        <taxon>Pseudomonadota</taxon>
        <taxon>Gammaproteobacteria</taxon>
        <taxon>Enterobacterales</taxon>
        <taxon>Yersiniaceae</taxon>
        <taxon>Serratia</taxon>
    </lineage>
</organism>
<sequence>MITHMLDTNIVIYVIKRRPREVLALFNQHAGKMAISAVTYGELVHGVEKSARQVENLRVVEDFVSRLDVLPYTDKAAAHYGNIRADLERKGSPIGVNDLHIAGHARSEGLVLVSNNLHEFARIDGLRLENWLSSPIIPPSRPSSSK</sequence>
<reference evidence="10 13" key="2">
    <citation type="submission" date="2020-11" db="EMBL/GenBank/DDBJ databases">
        <title>Enhanced detection system for hospital associated transmission using whole genome sequencing surveillance.</title>
        <authorList>
            <person name="Harrison L.H."/>
            <person name="Van Tyne D."/>
            <person name="Marsh J.W."/>
            <person name="Griffith M.P."/>
            <person name="Snyder D.J."/>
            <person name="Cooper V.S."/>
            <person name="Mustapha M."/>
        </authorList>
    </citation>
    <scope>NUCLEOTIDE SEQUENCE [LARGE SCALE GENOMIC DNA]</scope>
    <source>
        <strain evidence="10 13">SER00230</strain>
    </source>
</reference>
<reference evidence="11 12" key="1">
    <citation type="submission" date="2018-12" db="EMBL/GenBank/DDBJ databases">
        <authorList>
            <consortium name="Pathogen Informatics"/>
        </authorList>
    </citation>
    <scope>NUCLEOTIDE SEQUENCE [LARGE SCALE GENOMIC DNA]</scope>
    <source>
        <strain evidence="11 12">NCTC10036</strain>
    </source>
</reference>
<evidence type="ECO:0000313" key="10">
    <source>
        <dbReference type="EMBL" id="MBH1928781.1"/>
    </source>
</evidence>
<evidence type="ECO:0000256" key="4">
    <source>
        <dbReference type="ARBA" id="ARBA00022723"/>
    </source>
</evidence>
<evidence type="ECO:0000256" key="3">
    <source>
        <dbReference type="ARBA" id="ARBA00022722"/>
    </source>
</evidence>
<evidence type="ECO:0000313" key="11">
    <source>
        <dbReference type="EMBL" id="VEI68809.1"/>
    </source>
</evidence>
<dbReference type="Pfam" id="PF01850">
    <property type="entry name" value="PIN"/>
    <property type="match status" value="1"/>
</dbReference>
<evidence type="ECO:0000256" key="6">
    <source>
        <dbReference type="ARBA" id="ARBA00022842"/>
    </source>
</evidence>
<dbReference type="GO" id="GO:0004540">
    <property type="term" value="F:RNA nuclease activity"/>
    <property type="evidence" value="ECO:0007669"/>
    <property type="project" value="InterPro"/>
</dbReference>
<evidence type="ECO:0000256" key="8">
    <source>
        <dbReference type="HAMAP-Rule" id="MF_00265"/>
    </source>
</evidence>
<keyword evidence="8" id="KW-0800">Toxin</keyword>
<dbReference type="GO" id="GO:0090729">
    <property type="term" value="F:toxin activity"/>
    <property type="evidence" value="ECO:0007669"/>
    <property type="project" value="UniProtKB-KW"/>
</dbReference>
<keyword evidence="11" id="KW-0255">Endonuclease</keyword>
<keyword evidence="2 8" id="KW-1277">Toxin-antitoxin system</keyword>
<evidence type="ECO:0000256" key="5">
    <source>
        <dbReference type="ARBA" id="ARBA00022801"/>
    </source>
</evidence>
<feature type="binding site" evidence="8">
    <location>
        <position position="98"/>
    </location>
    <ligand>
        <name>Mg(2+)</name>
        <dbReference type="ChEBI" id="CHEBI:18420"/>
    </ligand>
</feature>
<protein>
    <recommendedName>
        <fullName evidence="8">Ribonuclease VapC</fullName>
        <shortName evidence="8">RNase VapC</shortName>
        <ecNumber evidence="8">3.1.-.-</ecNumber>
    </recommendedName>
    <alternativeName>
        <fullName evidence="8">Toxin VapC</fullName>
    </alternativeName>
</protein>
<dbReference type="GO" id="GO:0004519">
    <property type="term" value="F:endonuclease activity"/>
    <property type="evidence" value="ECO:0007669"/>
    <property type="project" value="UniProtKB-KW"/>
</dbReference>
<keyword evidence="4 8" id="KW-0479">Metal-binding</keyword>
<keyword evidence="3 8" id="KW-0540">Nuclease</keyword>
<accession>A0A3S5F274</accession>
<dbReference type="HAMAP" id="MF_00265">
    <property type="entry name" value="VapC_Nob1"/>
    <property type="match status" value="1"/>
</dbReference>
<dbReference type="PANTHER" id="PTHR33653:SF1">
    <property type="entry name" value="RIBONUCLEASE VAPC2"/>
    <property type="match status" value="1"/>
</dbReference>
<dbReference type="EMBL" id="JADULK010000002">
    <property type="protein sequence ID" value="MBH1928781.1"/>
    <property type="molecule type" value="Genomic_DNA"/>
</dbReference>
<evidence type="ECO:0000313" key="12">
    <source>
        <dbReference type="Proteomes" id="UP000281904"/>
    </source>
</evidence>
<keyword evidence="5 8" id="KW-0378">Hydrolase</keyword>
<gene>
    <name evidence="8 11" type="primary">vapC</name>
    <name evidence="10" type="ORF">I5U13_03755</name>
    <name evidence="11" type="ORF">NCTC10036_03436</name>
</gene>
<dbReference type="InterPro" id="IPR002716">
    <property type="entry name" value="PIN_dom"/>
</dbReference>
<dbReference type="NCBIfam" id="NF010285">
    <property type="entry name" value="PRK13725.1"/>
    <property type="match status" value="1"/>
</dbReference>
<dbReference type="Gene3D" id="3.40.50.1010">
    <property type="entry name" value="5'-nuclease"/>
    <property type="match status" value="1"/>
</dbReference>
<dbReference type="SUPFAM" id="SSF88723">
    <property type="entry name" value="PIN domain-like"/>
    <property type="match status" value="1"/>
</dbReference>
<dbReference type="CDD" id="cd18735">
    <property type="entry name" value="PIN_HiVapC1-like"/>
    <property type="match status" value="1"/>
</dbReference>
<dbReference type="InterPro" id="IPR029060">
    <property type="entry name" value="PIN-like_dom_sf"/>
</dbReference>
<dbReference type="InterPro" id="IPR022907">
    <property type="entry name" value="VapC_family"/>
</dbReference>
<comment type="function">
    <text evidence="8">Toxic component of a toxin-antitoxin (TA) system. An RNase.</text>
</comment>
<dbReference type="GO" id="GO:0000287">
    <property type="term" value="F:magnesium ion binding"/>
    <property type="evidence" value="ECO:0007669"/>
    <property type="project" value="UniProtKB-UniRule"/>
</dbReference>
<dbReference type="RefSeq" id="WP_126532065.1">
    <property type="nucleotide sequence ID" value="NZ_JADULK010000002.1"/>
</dbReference>
<dbReference type="AlphaFoldDB" id="A0A3S5F274"/>